<evidence type="ECO:0000256" key="1">
    <source>
        <dbReference type="SAM" id="SignalP"/>
    </source>
</evidence>
<gene>
    <name evidence="2" type="primary">Dsec\GM20027</name>
    <name evidence="2" type="ORF">Dsec_GM20027</name>
</gene>
<accession>B4HT99</accession>
<dbReference type="PhylomeDB" id="B4HT99"/>
<keyword evidence="3" id="KW-1185">Reference proteome</keyword>
<dbReference type="SUPFAM" id="SSF53756">
    <property type="entry name" value="UDP-Glycosyltransferase/glycogen phosphorylase"/>
    <property type="match status" value="1"/>
</dbReference>
<protein>
    <submittedName>
        <fullName evidence="2">GM20027</fullName>
    </submittedName>
</protein>
<keyword evidence="1" id="KW-0732">Signal</keyword>
<reference evidence="2 3" key="1">
    <citation type="journal article" date="2007" name="Nature">
        <title>Evolution of genes and genomes on the Drosophila phylogeny.</title>
        <authorList>
            <consortium name="Drosophila 12 Genomes Consortium"/>
            <person name="Clark A.G."/>
            <person name="Eisen M.B."/>
            <person name="Smith D.R."/>
            <person name="Bergman C.M."/>
            <person name="Oliver B."/>
            <person name="Markow T.A."/>
            <person name="Kaufman T.C."/>
            <person name="Kellis M."/>
            <person name="Gelbart W."/>
            <person name="Iyer V.N."/>
            <person name="Pollard D.A."/>
            <person name="Sackton T.B."/>
            <person name="Larracuente A.M."/>
            <person name="Singh N.D."/>
            <person name="Abad J.P."/>
            <person name="Abt D.N."/>
            <person name="Adryan B."/>
            <person name="Aguade M."/>
            <person name="Akashi H."/>
            <person name="Anderson W.W."/>
            <person name="Aquadro C.F."/>
            <person name="Ardell D.H."/>
            <person name="Arguello R."/>
            <person name="Artieri C.G."/>
            <person name="Barbash D.A."/>
            <person name="Barker D."/>
            <person name="Barsanti P."/>
            <person name="Batterham P."/>
            <person name="Batzoglou S."/>
            <person name="Begun D."/>
            <person name="Bhutkar A."/>
            <person name="Blanco E."/>
            <person name="Bosak S.A."/>
            <person name="Bradley R.K."/>
            <person name="Brand A.D."/>
            <person name="Brent M.R."/>
            <person name="Brooks A.N."/>
            <person name="Brown R.H."/>
            <person name="Butlin R.K."/>
            <person name="Caggese C."/>
            <person name="Calvi B.R."/>
            <person name="Bernardo de Carvalho A."/>
            <person name="Caspi A."/>
            <person name="Castrezana S."/>
            <person name="Celniker S.E."/>
            <person name="Chang J.L."/>
            <person name="Chapple C."/>
            <person name="Chatterji S."/>
            <person name="Chinwalla A."/>
            <person name="Civetta A."/>
            <person name="Clifton S.W."/>
            <person name="Comeron J.M."/>
            <person name="Costello J.C."/>
            <person name="Coyne J.A."/>
            <person name="Daub J."/>
            <person name="David R.G."/>
            <person name="Delcher A.L."/>
            <person name="Delehaunty K."/>
            <person name="Do C.B."/>
            <person name="Ebling H."/>
            <person name="Edwards K."/>
            <person name="Eickbush T."/>
            <person name="Evans J.D."/>
            <person name="Filipski A."/>
            <person name="Findeiss S."/>
            <person name="Freyhult E."/>
            <person name="Fulton L."/>
            <person name="Fulton R."/>
            <person name="Garcia A.C."/>
            <person name="Gardiner A."/>
            <person name="Garfield D.A."/>
            <person name="Garvin B.E."/>
            <person name="Gibson G."/>
            <person name="Gilbert D."/>
            <person name="Gnerre S."/>
            <person name="Godfrey J."/>
            <person name="Good R."/>
            <person name="Gotea V."/>
            <person name="Gravely B."/>
            <person name="Greenberg A.J."/>
            <person name="Griffiths-Jones S."/>
            <person name="Gross S."/>
            <person name="Guigo R."/>
            <person name="Gustafson E.A."/>
            <person name="Haerty W."/>
            <person name="Hahn M.W."/>
            <person name="Halligan D.L."/>
            <person name="Halpern A.L."/>
            <person name="Halter G.M."/>
            <person name="Han M.V."/>
            <person name="Heger A."/>
            <person name="Hillier L."/>
            <person name="Hinrichs A.S."/>
            <person name="Holmes I."/>
            <person name="Hoskins R.A."/>
            <person name="Hubisz M.J."/>
            <person name="Hultmark D."/>
            <person name="Huntley M.A."/>
            <person name="Jaffe D.B."/>
            <person name="Jagadeeshan S."/>
            <person name="Jeck W.R."/>
            <person name="Johnson J."/>
            <person name="Jones C.D."/>
            <person name="Jordan W.C."/>
            <person name="Karpen G.H."/>
            <person name="Kataoka E."/>
            <person name="Keightley P.D."/>
            <person name="Kheradpour P."/>
            <person name="Kirkness E.F."/>
            <person name="Koerich L.B."/>
            <person name="Kristiansen K."/>
            <person name="Kudrna D."/>
            <person name="Kulathinal R.J."/>
            <person name="Kumar S."/>
            <person name="Kwok R."/>
            <person name="Lander E."/>
            <person name="Langley C.H."/>
            <person name="Lapoint R."/>
            <person name="Lazzaro B.P."/>
            <person name="Lee S.J."/>
            <person name="Levesque L."/>
            <person name="Li R."/>
            <person name="Lin C.F."/>
            <person name="Lin M.F."/>
            <person name="Lindblad-Toh K."/>
            <person name="Llopart A."/>
            <person name="Long M."/>
            <person name="Low L."/>
            <person name="Lozovsky E."/>
            <person name="Lu J."/>
            <person name="Luo M."/>
            <person name="Machado C.A."/>
            <person name="Makalowski W."/>
            <person name="Marzo M."/>
            <person name="Matsuda M."/>
            <person name="Matzkin L."/>
            <person name="McAllister B."/>
            <person name="McBride C.S."/>
            <person name="McKernan B."/>
            <person name="McKernan K."/>
            <person name="Mendez-Lago M."/>
            <person name="Minx P."/>
            <person name="Mollenhauer M.U."/>
            <person name="Montooth K."/>
            <person name="Mount S.M."/>
            <person name="Mu X."/>
            <person name="Myers E."/>
            <person name="Negre B."/>
            <person name="Newfeld S."/>
            <person name="Nielsen R."/>
            <person name="Noor M.A."/>
            <person name="O'Grady P."/>
            <person name="Pachter L."/>
            <person name="Papaceit M."/>
            <person name="Parisi M.J."/>
            <person name="Parisi M."/>
            <person name="Parts L."/>
            <person name="Pedersen J.S."/>
            <person name="Pesole G."/>
            <person name="Phillippy A.M."/>
            <person name="Ponting C.P."/>
            <person name="Pop M."/>
            <person name="Porcelli D."/>
            <person name="Powell J.R."/>
            <person name="Prohaska S."/>
            <person name="Pruitt K."/>
            <person name="Puig M."/>
            <person name="Quesneville H."/>
            <person name="Ram K.R."/>
            <person name="Rand D."/>
            <person name="Rasmussen M.D."/>
            <person name="Reed L.K."/>
            <person name="Reenan R."/>
            <person name="Reily A."/>
            <person name="Remington K.A."/>
            <person name="Rieger T.T."/>
            <person name="Ritchie M.G."/>
            <person name="Robin C."/>
            <person name="Rogers Y.H."/>
            <person name="Rohde C."/>
            <person name="Rozas J."/>
            <person name="Rubenfield M.J."/>
            <person name="Ruiz A."/>
            <person name="Russo S."/>
            <person name="Salzberg S.L."/>
            <person name="Sanchez-Gracia A."/>
            <person name="Saranga D.J."/>
            <person name="Sato H."/>
            <person name="Schaeffer S.W."/>
            <person name="Schatz M.C."/>
            <person name="Schlenke T."/>
            <person name="Schwartz R."/>
            <person name="Segarra C."/>
            <person name="Singh R.S."/>
            <person name="Sirot L."/>
            <person name="Sirota M."/>
            <person name="Sisneros N.B."/>
            <person name="Smith C.D."/>
            <person name="Smith T.F."/>
            <person name="Spieth J."/>
            <person name="Stage D.E."/>
            <person name="Stark A."/>
            <person name="Stephan W."/>
            <person name="Strausberg R.L."/>
            <person name="Strempel S."/>
            <person name="Sturgill D."/>
            <person name="Sutton G."/>
            <person name="Sutton G.G."/>
            <person name="Tao W."/>
            <person name="Teichmann S."/>
            <person name="Tobari Y.N."/>
            <person name="Tomimura Y."/>
            <person name="Tsolas J.M."/>
            <person name="Valente V.L."/>
            <person name="Venter E."/>
            <person name="Venter J.C."/>
            <person name="Vicario S."/>
            <person name="Vieira F.G."/>
            <person name="Vilella A.J."/>
            <person name="Villasante A."/>
            <person name="Walenz B."/>
            <person name="Wang J."/>
            <person name="Wasserman M."/>
            <person name="Watts T."/>
            <person name="Wilson D."/>
            <person name="Wilson R.K."/>
            <person name="Wing R.A."/>
            <person name="Wolfner M.F."/>
            <person name="Wong A."/>
            <person name="Wong G.K."/>
            <person name="Wu C.I."/>
            <person name="Wu G."/>
            <person name="Yamamoto D."/>
            <person name="Yang H.P."/>
            <person name="Yang S.P."/>
            <person name="Yorke J.A."/>
            <person name="Yoshida K."/>
            <person name="Zdobnov E."/>
            <person name="Zhang P."/>
            <person name="Zhang Y."/>
            <person name="Zimin A.V."/>
            <person name="Baldwin J."/>
            <person name="Abdouelleil A."/>
            <person name="Abdulkadir J."/>
            <person name="Abebe A."/>
            <person name="Abera B."/>
            <person name="Abreu J."/>
            <person name="Acer S.C."/>
            <person name="Aftuck L."/>
            <person name="Alexander A."/>
            <person name="An P."/>
            <person name="Anderson E."/>
            <person name="Anderson S."/>
            <person name="Arachi H."/>
            <person name="Azer M."/>
            <person name="Bachantsang P."/>
            <person name="Barry A."/>
            <person name="Bayul T."/>
            <person name="Berlin A."/>
            <person name="Bessette D."/>
            <person name="Bloom T."/>
            <person name="Blye J."/>
            <person name="Boguslavskiy L."/>
            <person name="Bonnet C."/>
            <person name="Boukhgalter B."/>
            <person name="Bourzgui I."/>
            <person name="Brown A."/>
            <person name="Cahill P."/>
            <person name="Channer S."/>
            <person name="Cheshatsang Y."/>
            <person name="Chuda L."/>
            <person name="Citroen M."/>
            <person name="Collymore A."/>
            <person name="Cooke P."/>
            <person name="Costello M."/>
            <person name="D'Aco K."/>
            <person name="Daza R."/>
            <person name="De Haan G."/>
            <person name="DeGray S."/>
            <person name="DeMaso C."/>
            <person name="Dhargay N."/>
            <person name="Dooley K."/>
            <person name="Dooley E."/>
            <person name="Doricent M."/>
            <person name="Dorje P."/>
            <person name="Dorjee K."/>
            <person name="Dupes A."/>
            <person name="Elong R."/>
            <person name="Falk J."/>
            <person name="Farina A."/>
            <person name="Faro S."/>
            <person name="Ferguson D."/>
            <person name="Fisher S."/>
            <person name="Foley C.D."/>
            <person name="Franke A."/>
            <person name="Friedrich D."/>
            <person name="Gadbois L."/>
            <person name="Gearin G."/>
            <person name="Gearin C.R."/>
            <person name="Giannoukos G."/>
            <person name="Goode T."/>
            <person name="Graham J."/>
            <person name="Grandbois E."/>
            <person name="Grewal S."/>
            <person name="Gyaltsen K."/>
            <person name="Hafez N."/>
            <person name="Hagos B."/>
            <person name="Hall J."/>
            <person name="Henson C."/>
            <person name="Hollinger A."/>
            <person name="Honan T."/>
            <person name="Huard M.D."/>
            <person name="Hughes L."/>
            <person name="Hurhula B."/>
            <person name="Husby M.E."/>
            <person name="Kamat A."/>
            <person name="Kanga B."/>
            <person name="Kashin S."/>
            <person name="Khazanovich D."/>
            <person name="Kisner P."/>
            <person name="Lance K."/>
            <person name="Lara M."/>
            <person name="Lee W."/>
            <person name="Lennon N."/>
            <person name="Letendre F."/>
            <person name="LeVine R."/>
            <person name="Lipovsky A."/>
            <person name="Liu X."/>
            <person name="Liu J."/>
            <person name="Liu S."/>
            <person name="Lokyitsang T."/>
            <person name="Lokyitsang Y."/>
            <person name="Lubonja R."/>
            <person name="Lui A."/>
            <person name="MacDonald P."/>
            <person name="Magnisalis V."/>
            <person name="Maru K."/>
            <person name="Matthews C."/>
            <person name="McCusker W."/>
            <person name="McDonough S."/>
            <person name="Mehta T."/>
            <person name="Meldrim J."/>
            <person name="Meneus L."/>
            <person name="Mihai O."/>
            <person name="Mihalev A."/>
            <person name="Mihova T."/>
            <person name="Mittelman R."/>
            <person name="Mlenga V."/>
            <person name="Montmayeur A."/>
            <person name="Mulrain L."/>
            <person name="Navidi A."/>
            <person name="Naylor J."/>
            <person name="Negash T."/>
            <person name="Nguyen T."/>
            <person name="Nguyen N."/>
            <person name="Nicol R."/>
            <person name="Norbu C."/>
            <person name="Norbu N."/>
            <person name="Novod N."/>
            <person name="O'Neill B."/>
            <person name="Osman S."/>
            <person name="Markiewicz E."/>
            <person name="Oyono O.L."/>
            <person name="Patti C."/>
            <person name="Phunkhang P."/>
            <person name="Pierre F."/>
            <person name="Priest M."/>
            <person name="Raghuraman S."/>
            <person name="Rege F."/>
            <person name="Reyes R."/>
            <person name="Rise C."/>
            <person name="Rogov P."/>
            <person name="Ross K."/>
            <person name="Ryan E."/>
            <person name="Settipalli S."/>
            <person name="Shea T."/>
            <person name="Sherpa N."/>
            <person name="Shi L."/>
            <person name="Shih D."/>
            <person name="Sparrow T."/>
            <person name="Spaulding J."/>
            <person name="Stalker J."/>
            <person name="Stange-Thomann N."/>
            <person name="Stavropoulos S."/>
            <person name="Stone C."/>
            <person name="Strader C."/>
            <person name="Tesfaye S."/>
            <person name="Thomson T."/>
            <person name="Thoulutsang Y."/>
            <person name="Thoulutsang D."/>
            <person name="Topham K."/>
            <person name="Topping I."/>
            <person name="Tsamla T."/>
            <person name="Vassiliev H."/>
            <person name="Vo A."/>
            <person name="Wangchuk T."/>
            <person name="Wangdi T."/>
            <person name="Weiand M."/>
            <person name="Wilkinson J."/>
            <person name="Wilson A."/>
            <person name="Yadav S."/>
            <person name="Young G."/>
            <person name="Yu Q."/>
            <person name="Zembek L."/>
            <person name="Zhong D."/>
            <person name="Zimmer A."/>
            <person name="Zwirko Z."/>
            <person name="Jaffe D.B."/>
            <person name="Alvarez P."/>
            <person name="Brockman W."/>
            <person name="Butler J."/>
            <person name="Chin C."/>
            <person name="Gnerre S."/>
            <person name="Grabherr M."/>
            <person name="Kleber M."/>
            <person name="Mauceli E."/>
            <person name="MacCallum I."/>
        </authorList>
    </citation>
    <scope>NUCLEOTIDE SEQUENCE [LARGE SCALE GENOMIC DNA]</scope>
    <source>
        <strain evidence="3">Rob3c / Tucson 14021-0248.25</strain>
    </source>
</reference>
<sequence>MFAVFSSIIWLLAVASPSQGANILGVYSALSPSHLIIHMSTAKALAEAGHNVTVVSMMQPKVMHKDIHLIVVPVTKEQERTLENQMASMAGTGITS</sequence>
<proteinExistence type="predicted"/>
<dbReference type="Proteomes" id="UP000001292">
    <property type="component" value="Unassembled WGS sequence"/>
</dbReference>
<dbReference type="EMBL" id="CH480816">
    <property type="protein sequence ID" value="EDW48200.1"/>
    <property type="molecule type" value="Genomic_DNA"/>
</dbReference>
<dbReference type="HOGENOM" id="CLU_2361959_0_0_1"/>
<dbReference type="STRING" id="7238.B4HT99"/>
<feature type="chain" id="PRO_5002809103" evidence="1">
    <location>
        <begin position="21"/>
        <end position="96"/>
    </location>
</feature>
<evidence type="ECO:0000313" key="3">
    <source>
        <dbReference type="Proteomes" id="UP000001292"/>
    </source>
</evidence>
<name>B4HT99_DROSE</name>
<feature type="signal peptide" evidence="1">
    <location>
        <begin position="1"/>
        <end position="20"/>
    </location>
</feature>
<dbReference type="AlphaFoldDB" id="B4HT99"/>
<organism evidence="3">
    <name type="scientific">Drosophila sechellia</name>
    <name type="common">Fruit fly</name>
    <dbReference type="NCBI Taxonomy" id="7238"/>
    <lineage>
        <taxon>Eukaryota</taxon>
        <taxon>Metazoa</taxon>
        <taxon>Ecdysozoa</taxon>
        <taxon>Arthropoda</taxon>
        <taxon>Hexapoda</taxon>
        <taxon>Insecta</taxon>
        <taxon>Pterygota</taxon>
        <taxon>Neoptera</taxon>
        <taxon>Endopterygota</taxon>
        <taxon>Diptera</taxon>
        <taxon>Brachycera</taxon>
        <taxon>Muscomorpha</taxon>
        <taxon>Ephydroidea</taxon>
        <taxon>Drosophilidae</taxon>
        <taxon>Drosophila</taxon>
        <taxon>Sophophora</taxon>
    </lineage>
</organism>
<evidence type="ECO:0000313" key="2">
    <source>
        <dbReference type="EMBL" id="EDW48200.1"/>
    </source>
</evidence>